<keyword evidence="1" id="KW-0472">Membrane</keyword>
<reference evidence="2" key="1">
    <citation type="journal article" date="2014" name="Front. Microbiol.">
        <title>High frequency of phylogenetically diverse reductive dehalogenase-homologous genes in deep subseafloor sedimentary metagenomes.</title>
        <authorList>
            <person name="Kawai M."/>
            <person name="Futagami T."/>
            <person name="Toyoda A."/>
            <person name="Takaki Y."/>
            <person name="Nishi S."/>
            <person name="Hori S."/>
            <person name="Arai W."/>
            <person name="Tsubouchi T."/>
            <person name="Morono Y."/>
            <person name="Uchiyama I."/>
            <person name="Ito T."/>
            <person name="Fujiyama A."/>
            <person name="Inagaki F."/>
            <person name="Takami H."/>
        </authorList>
    </citation>
    <scope>NUCLEOTIDE SEQUENCE</scope>
    <source>
        <strain evidence="2">Expedition CK06-06</strain>
    </source>
</reference>
<gene>
    <name evidence="2" type="ORF">S01H1_16002</name>
</gene>
<evidence type="ECO:0000313" key="2">
    <source>
        <dbReference type="EMBL" id="GAF78069.1"/>
    </source>
</evidence>
<proteinExistence type="predicted"/>
<protein>
    <submittedName>
        <fullName evidence="2">Uncharacterized protein</fullName>
    </submittedName>
</protein>
<keyword evidence="1" id="KW-0812">Transmembrane</keyword>
<sequence>MSVGFVAVAVDGLRRHDSNGGGFFWNHIWGVIGVSLVVVATVSWLAVYFTTRCPFCGKWIDPWYYPRPGFHCPKCGKTND</sequence>
<dbReference type="EMBL" id="BARS01008387">
    <property type="protein sequence ID" value="GAF78069.1"/>
    <property type="molecule type" value="Genomic_DNA"/>
</dbReference>
<evidence type="ECO:0000256" key="1">
    <source>
        <dbReference type="SAM" id="Phobius"/>
    </source>
</evidence>
<accession>X0SAN0</accession>
<comment type="caution">
    <text evidence="2">The sequence shown here is derived from an EMBL/GenBank/DDBJ whole genome shotgun (WGS) entry which is preliminary data.</text>
</comment>
<feature type="transmembrane region" description="Helical" evidence="1">
    <location>
        <begin position="28"/>
        <end position="49"/>
    </location>
</feature>
<dbReference type="AlphaFoldDB" id="X0SAN0"/>
<organism evidence="2">
    <name type="scientific">marine sediment metagenome</name>
    <dbReference type="NCBI Taxonomy" id="412755"/>
    <lineage>
        <taxon>unclassified sequences</taxon>
        <taxon>metagenomes</taxon>
        <taxon>ecological metagenomes</taxon>
    </lineage>
</organism>
<name>X0SAN0_9ZZZZ</name>
<keyword evidence="1" id="KW-1133">Transmembrane helix</keyword>